<reference evidence="1" key="1">
    <citation type="submission" date="2020-04" db="EMBL/GenBank/DDBJ databases">
        <authorList>
            <person name="Chiriac C."/>
            <person name="Salcher M."/>
            <person name="Ghai R."/>
            <person name="Kavagutti S V."/>
        </authorList>
    </citation>
    <scope>NUCLEOTIDE SEQUENCE</scope>
</reference>
<dbReference type="EMBL" id="LR796372">
    <property type="protein sequence ID" value="CAB4140437.1"/>
    <property type="molecule type" value="Genomic_DNA"/>
</dbReference>
<evidence type="ECO:0000313" key="1">
    <source>
        <dbReference type="EMBL" id="CAB4140437.1"/>
    </source>
</evidence>
<sequence length="96" mass="10755">MTDKQTPPDWILIEAAKRAGLKRSPAQLRAGQIARSAKPYFRALCDMIERYEEPPEDRKLLCAREAYKRYSGVPIPTQAIGLCVAAIELYEGGFGK</sequence>
<protein>
    <submittedName>
        <fullName evidence="1">Uncharacterized protein</fullName>
    </submittedName>
</protein>
<name>A0A6J5M4U8_9CAUD</name>
<organism evidence="1">
    <name type="scientific">uncultured Caudovirales phage</name>
    <dbReference type="NCBI Taxonomy" id="2100421"/>
    <lineage>
        <taxon>Viruses</taxon>
        <taxon>Duplodnaviria</taxon>
        <taxon>Heunggongvirae</taxon>
        <taxon>Uroviricota</taxon>
        <taxon>Caudoviricetes</taxon>
        <taxon>Peduoviridae</taxon>
        <taxon>Maltschvirus</taxon>
        <taxon>Maltschvirus maltsch</taxon>
    </lineage>
</organism>
<proteinExistence type="predicted"/>
<gene>
    <name evidence="1" type="ORF">UFOVP406_25</name>
</gene>
<accession>A0A6J5M4U8</accession>